<dbReference type="EMBL" id="JANJQO010000414">
    <property type="protein sequence ID" value="KAJ2978032.1"/>
    <property type="molecule type" value="Genomic_DNA"/>
</dbReference>
<comment type="caution">
    <text evidence="1">The sequence shown here is derived from an EMBL/GenBank/DDBJ whole genome shotgun (WGS) entry which is preliminary data.</text>
</comment>
<protein>
    <submittedName>
        <fullName evidence="1">Uncharacterized protein</fullName>
    </submittedName>
</protein>
<keyword evidence="2" id="KW-1185">Reference proteome</keyword>
<gene>
    <name evidence="1" type="ORF">NQ176_g4043</name>
</gene>
<dbReference type="Proteomes" id="UP001143910">
    <property type="component" value="Unassembled WGS sequence"/>
</dbReference>
<name>A0ACC1NGL6_9HYPO</name>
<sequence length="211" mass="22629">MADIQKPVEVTADAVEQPAAPVVETTPATEPVAPVTEEKPVEETAAEESKAEEVKEEVKPIEAGHLGYKAQGLSFPKNLLGSKEHFFFSSEAIEAKALDAYKKAQKSAEGALENISWAAHTGKGLLFSGDKKAPHNVINLAHASEPEVDGNKFHFTTKGNKHTFKAANVAERDNWVAQIKAKIAEAKEIASSVTESEAGCQPRQDRGDSQG</sequence>
<evidence type="ECO:0000313" key="1">
    <source>
        <dbReference type="EMBL" id="KAJ2978032.1"/>
    </source>
</evidence>
<organism evidence="1 2">
    <name type="scientific">Zarea fungicola</name>
    <dbReference type="NCBI Taxonomy" id="93591"/>
    <lineage>
        <taxon>Eukaryota</taxon>
        <taxon>Fungi</taxon>
        <taxon>Dikarya</taxon>
        <taxon>Ascomycota</taxon>
        <taxon>Pezizomycotina</taxon>
        <taxon>Sordariomycetes</taxon>
        <taxon>Hypocreomycetidae</taxon>
        <taxon>Hypocreales</taxon>
        <taxon>Cordycipitaceae</taxon>
        <taxon>Zarea</taxon>
    </lineage>
</organism>
<reference evidence="1" key="1">
    <citation type="submission" date="2022-08" db="EMBL/GenBank/DDBJ databases">
        <title>Genome Sequence of Lecanicillium fungicola.</title>
        <authorList>
            <person name="Buettner E."/>
        </authorList>
    </citation>
    <scope>NUCLEOTIDE SEQUENCE</scope>
    <source>
        <strain evidence="1">Babe33</strain>
    </source>
</reference>
<accession>A0ACC1NGL6</accession>
<proteinExistence type="predicted"/>
<evidence type="ECO:0000313" key="2">
    <source>
        <dbReference type="Proteomes" id="UP001143910"/>
    </source>
</evidence>